<proteinExistence type="predicted"/>
<feature type="region of interest" description="Disordered" evidence="1">
    <location>
        <begin position="95"/>
        <end position="119"/>
    </location>
</feature>
<gene>
    <name evidence="2" type="ORF">N7530_007371</name>
</gene>
<evidence type="ECO:0000313" key="2">
    <source>
        <dbReference type="EMBL" id="KAJ5470014.1"/>
    </source>
</evidence>
<dbReference type="OrthoDB" id="4358334at2759"/>
<accession>A0A9W9WM14</accession>
<evidence type="ECO:0000313" key="3">
    <source>
        <dbReference type="Proteomes" id="UP001147760"/>
    </source>
</evidence>
<name>A0A9W9WM14_9EURO</name>
<reference evidence="2" key="2">
    <citation type="journal article" date="2023" name="IMA Fungus">
        <title>Comparative genomic study of the Penicillium genus elucidates a diverse pangenome and 15 lateral gene transfer events.</title>
        <authorList>
            <person name="Petersen C."/>
            <person name="Sorensen T."/>
            <person name="Nielsen M.R."/>
            <person name="Sondergaard T.E."/>
            <person name="Sorensen J.L."/>
            <person name="Fitzpatrick D.A."/>
            <person name="Frisvad J.C."/>
            <person name="Nielsen K.L."/>
        </authorList>
    </citation>
    <scope>NUCLEOTIDE SEQUENCE</scope>
    <source>
        <strain evidence="2">IBT 17660</strain>
    </source>
</reference>
<comment type="caution">
    <text evidence="2">The sequence shown here is derived from an EMBL/GenBank/DDBJ whole genome shotgun (WGS) entry which is preliminary data.</text>
</comment>
<organism evidence="2 3">
    <name type="scientific">Penicillium desertorum</name>
    <dbReference type="NCBI Taxonomy" id="1303715"/>
    <lineage>
        <taxon>Eukaryota</taxon>
        <taxon>Fungi</taxon>
        <taxon>Dikarya</taxon>
        <taxon>Ascomycota</taxon>
        <taxon>Pezizomycotina</taxon>
        <taxon>Eurotiomycetes</taxon>
        <taxon>Eurotiomycetidae</taxon>
        <taxon>Eurotiales</taxon>
        <taxon>Aspergillaceae</taxon>
        <taxon>Penicillium</taxon>
    </lineage>
</organism>
<evidence type="ECO:0000256" key="1">
    <source>
        <dbReference type="SAM" id="MobiDB-lite"/>
    </source>
</evidence>
<reference evidence="2" key="1">
    <citation type="submission" date="2022-12" db="EMBL/GenBank/DDBJ databases">
        <authorList>
            <person name="Petersen C."/>
        </authorList>
    </citation>
    <scope>NUCLEOTIDE SEQUENCE</scope>
    <source>
        <strain evidence="2">IBT 17660</strain>
    </source>
</reference>
<dbReference type="EMBL" id="JAPWDO010000005">
    <property type="protein sequence ID" value="KAJ5470014.1"/>
    <property type="molecule type" value="Genomic_DNA"/>
</dbReference>
<dbReference type="AlphaFoldDB" id="A0A9W9WM14"/>
<feature type="compositionally biased region" description="Polar residues" evidence="1">
    <location>
        <begin position="110"/>
        <end position="119"/>
    </location>
</feature>
<protein>
    <submittedName>
        <fullName evidence="2">Uncharacterized protein</fullName>
    </submittedName>
</protein>
<sequence length="119" mass="13573">MTRTKSYLYPGSHKDKLTSTSTHPSKGFGVVIYHVKRSYTHKDLSKSPPTNVMEPICSWAGFRRQQRKITGQQSLRSTTWSRARRSRLFSIPTIRRQSRGTPEVRLGRKYSNSGSTAVS</sequence>
<feature type="region of interest" description="Disordered" evidence="1">
    <location>
        <begin position="1"/>
        <end position="25"/>
    </location>
</feature>
<keyword evidence="3" id="KW-1185">Reference proteome</keyword>
<dbReference type="Proteomes" id="UP001147760">
    <property type="component" value="Unassembled WGS sequence"/>
</dbReference>